<dbReference type="RefSeq" id="WP_153138328.1">
    <property type="nucleotide sequence ID" value="NZ_JAHRGB010000012.1"/>
</dbReference>
<evidence type="ECO:0000313" key="1">
    <source>
        <dbReference type="EMBL" id="MQO92460.1"/>
    </source>
</evidence>
<dbReference type="EMBL" id="VZAP01000093">
    <property type="protein sequence ID" value="MQO92460.1"/>
    <property type="molecule type" value="Genomic_DNA"/>
</dbReference>
<evidence type="ECO:0000313" key="2">
    <source>
        <dbReference type="Proteomes" id="UP000421283"/>
    </source>
</evidence>
<dbReference type="Pfam" id="PF12388">
    <property type="entry name" value="Peptidase_M57"/>
    <property type="match status" value="1"/>
</dbReference>
<sequence>MVNILWKNIKQSSALLFLLPILSFECSCSSFDELDSSLQNTDNSTQVLLEKAKSKLLAMGLDTLGMEDAGKYYLVENDILVEKQALLSNIETRQFSTQYVVPARSSVRIMVDNSISSTSGWVEAVKDVIEIYNENTGLKLSYVDTAPDILIKKGFIGRENVCAEGVFPVSDCKPGAFININNHFYEDIDGYLNHRQKVFLLMHEMGHNLGLRHSDCKKWGEEVNPEGMVLVPNTPEIDLDSFMNSGTCGYEWKGLSSFDKLTLETLWPYYYTFTIHFVDADVPDINVKQNNEYYLSRYLIPKKKGYVFSGWRNTLQAYSPFCYNSALKMNRTLYATWRQPHGLTKEYVYTGEGENSVTFYLSSATPVTFTSKVNRALNSWYDLRKHEGTYSKLEKLNDTFCKTTLIIDMRNKEMWASDDVNQISRSATFMLEEGQYKLTSSITTKLGDQNYTESGRHGSVESIVEYY</sequence>
<dbReference type="InterPro" id="IPR024653">
    <property type="entry name" value="Peptidase_M10/M27/M57"/>
</dbReference>
<dbReference type="Proteomes" id="UP000421283">
    <property type="component" value="Unassembled WGS sequence"/>
</dbReference>
<gene>
    <name evidence="1" type="ORF">F7D31_07250</name>
</gene>
<reference evidence="2" key="1">
    <citation type="submission" date="2019-09" db="EMBL/GenBank/DDBJ databases">
        <title>Distinct polysaccharide growth profiles of human intestinal Prevotella copri isolates.</title>
        <authorList>
            <person name="Fehlner-Peach H."/>
            <person name="Magnabosco C."/>
            <person name="Raghavan V."/>
            <person name="Scher J.U."/>
            <person name="Tett A."/>
            <person name="Cox L.M."/>
            <person name="Gottsegen C."/>
            <person name="Watters A."/>
            <person name="Wiltshire- Gordon J.D."/>
            <person name="Segata N."/>
            <person name="Bonneau R."/>
            <person name="Littman D.R."/>
        </authorList>
    </citation>
    <scope>NUCLEOTIDE SEQUENCE [LARGE SCALE GENOMIC DNA]</scope>
    <source>
        <strain evidence="2">iAU3127</strain>
    </source>
</reference>
<organism evidence="1 2">
    <name type="scientific">Segatella copri</name>
    <dbReference type="NCBI Taxonomy" id="165179"/>
    <lineage>
        <taxon>Bacteria</taxon>
        <taxon>Pseudomonadati</taxon>
        <taxon>Bacteroidota</taxon>
        <taxon>Bacteroidia</taxon>
        <taxon>Bacteroidales</taxon>
        <taxon>Prevotellaceae</taxon>
        <taxon>Segatella</taxon>
    </lineage>
</organism>
<name>A0AA91A8A5_9BACT</name>
<dbReference type="InterPro" id="IPR013378">
    <property type="entry name" value="InlB-like_B-rpt"/>
</dbReference>
<accession>A0AA91A8A5</accession>
<dbReference type="SUPFAM" id="SSF55486">
    <property type="entry name" value="Metalloproteases ('zincins'), catalytic domain"/>
    <property type="match status" value="1"/>
</dbReference>
<dbReference type="InterPro" id="IPR024079">
    <property type="entry name" value="MetalloPept_cat_dom_sf"/>
</dbReference>
<dbReference type="GO" id="GO:0008237">
    <property type="term" value="F:metallopeptidase activity"/>
    <property type="evidence" value="ECO:0007669"/>
    <property type="project" value="InterPro"/>
</dbReference>
<dbReference type="NCBIfam" id="TIGR02543">
    <property type="entry name" value="List_Bact_rpt"/>
    <property type="match status" value="1"/>
</dbReference>
<comment type="caution">
    <text evidence="1">The sequence shown here is derived from an EMBL/GenBank/DDBJ whole genome shotgun (WGS) entry which is preliminary data.</text>
</comment>
<dbReference type="Gene3D" id="3.40.390.10">
    <property type="entry name" value="Collagenase (Catalytic Domain)"/>
    <property type="match status" value="1"/>
</dbReference>
<dbReference type="AlphaFoldDB" id="A0AA91A8A5"/>
<proteinExistence type="predicted"/>
<protein>
    <submittedName>
        <fullName evidence="1">Uncharacterized protein</fullName>
    </submittedName>
</protein>